<evidence type="ECO:0000256" key="2">
    <source>
        <dbReference type="SAM" id="SignalP"/>
    </source>
</evidence>
<feature type="chain" id="PRO_5045911297" evidence="2">
    <location>
        <begin position="41"/>
        <end position="521"/>
    </location>
</feature>
<feature type="signal peptide" evidence="2">
    <location>
        <begin position="1"/>
        <end position="40"/>
    </location>
</feature>
<evidence type="ECO:0000313" key="5">
    <source>
        <dbReference type="Proteomes" id="UP000642284"/>
    </source>
</evidence>
<proteinExistence type="predicted"/>
<dbReference type="Proteomes" id="UP000642284">
    <property type="component" value="Unassembled WGS sequence"/>
</dbReference>
<dbReference type="RefSeq" id="WP_187820077.1">
    <property type="nucleotide sequence ID" value="NZ_JACTVJ010000063.1"/>
</dbReference>
<feature type="compositionally biased region" description="Polar residues" evidence="1">
    <location>
        <begin position="198"/>
        <end position="212"/>
    </location>
</feature>
<keyword evidence="5" id="KW-1185">Reference proteome</keyword>
<reference evidence="4 5" key="1">
    <citation type="submission" date="2020-08" db="EMBL/GenBank/DDBJ databases">
        <title>Genemic of Streptomyces polyaspartic.</title>
        <authorList>
            <person name="Liu W."/>
        </authorList>
    </citation>
    <scope>NUCLEOTIDE SEQUENCE [LARGE SCALE GENOMIC DNA]</scope>
    <source>
        <strain evidence="4 5">TRM66268-LWL</strain>
    </source>
</reference>
<feature type="region of interest" description="Disordered" evidence="1">
    <location>
        <begin position="198"/>
        <end position="228"/>
    </location>
</feature>
<feature type="region of interest" description="Disordered" evidence="1">
    <location>
        <begin position="342"/>
        <end position="361"/>
    </location>
</feature>
<sequence>MIEHAVRRVRRSRRRAVASAVALAVTVPAMWAAGVAPASAATSNTLLYSVDGGSTWTSTPTVAPGGRLLARVWYDSTNTTTVEGAQVATTIPAGFTRVAGSTRLCLNPSTTNPATPDDTELVCNTSTGQGGAINEASVWSGSALGISPTAGLYGESTGATTGILEIGKKRYVNLAGCSWQNSGDAWIDSFGASGVGSQFDSPTNASNTSGQSGSCGAGNPGWTRSPNSPRVLPLDLLGKRYLNLAGCGWSNATTGWLDSFGADGVTGQFGAPTNTSNTSGQSGSCGAATAGWTKSGSSPRVLPLDLLGKRYVNVVGCSWSTASGGWLDSFGADGVTGTFTSPTNASNTSGQSGTCGAGQAGWTRAGASPRVLTLDLLDTTRSAGFVEFELTAPSPATTTDYPQSSTLNGTGITTETGSGTITVLAVDSPLKVTKTASPSGTVEIGSKVTYTVTIENPNGTDETGATFTDNLSGVLSAADWDDNVTTTGGTGTASLSGTTLTWNGTVPANSTTTVTYTVTAK</sequence>
<accession>A0ABR7SYC7</accession>
<dbReference type="InterPro" id="IPR057687">
    <property type="entry name" value="DUF7927"/>
</dbReference>
<evidence type="ECO:0000259" key="3">
    <source>
        <dbReference type="Pfam" id="PF25549"/>
    </source>
</evidence>
<dbReference type="Pfam" id="PF25549">
    <property type="entry name" value="DUF7927"/>
    <property type="match status" value="1"/>
</dbReference>
<dbReference type="InterPro" id="IPR026466">
    <property type="entry name" value="Fim_isopep_form_D2_dom"/>
</dbReference>
<feature type="domain" description="DUF7927" evidence="3">
    <location>
        <begin position="430"/>
        <end position="521"/>
    </location>
</feature>
<name>A0ABR7SYC7_9ACTN</name>
<evidence type="ECO:0000256" key="1">
    <source>
        <dbReference type="SAM" id="MobiDB-lite"/>
    </source>
</evidence>
<organism evidence="4 5">
    <name type="scientific">Streptomyces polyasparticus</name>
    <dbReference type="NCBI Taxonomy" id="2767826"/>
    <lineage>
        <taxon>Bacteria</taxon>
        <taxon>Bacillati</taxon>
        <taxon>Actinomycetota</taxon>
        <taxon>Actinomycetes</taxon>
        <taxon>Kitasatosporales</taxon>
        <taxon>Streptomycetaceae</taxon>
        <taxon>Streptomyces</taxon>
    </lineage>
</organism>
<dbReference type="NCBIfam" id="TIGR04226">
    <property type="entry name" value="RrgB_K2N_iso_D2"/>
    <property type="match status" value="1"/>
</dbReference>
<evidence type="ECO:0000313" key="4">
    <source>
        <dbReference type="EMBL" id="MBC9719680.1"/>
    </source>
</evidence>
<dbReference type="EMBL" id="JACTVJ010000063">
    <property type="protein sequence ID" value="MBC9719680.1"/>
    <property type="molecule type" value="Genomic_DNA"/>
</dbReference>
<gene>
    <name evidence="4" type="ORF">H9Y04_45210</name>
</gene>
<keyword evidence="2" id="KW-0732">Signal</keyword>
<feature type="compositionally biased region" description="Polar residues" evidence="1">
    <location>
        <begin position="342"/>
        <end position="352"/>
    </location>
</feature>
<protein>
    <submittedName>
        <fullName evidence="4">Isopeptide-forming domain-containing fimbrial protein</fullName>
    </submittedName>
</protein>
<comment type="caution">
    <text evidence="4">The sequence shown here is derived from an EMBL/GenBank/DDBJ whole genome shotgun (WGS) entry which is preliminary data.</text>
</comment>